<dbReference type="VEuPathDB" id="FungiDB:PC110_g39"/>
<accession>A0A329T6X0</accession>
<organism evidence="1 2">
    <name type="scientific">Phytophthora cactorum</name>
    <dbReference type="NCBI Taxonomy" id="29920"/>
    <lineage>
        <taxon>Eukaryota</taxon>
        <taxon>Sar</taxon>
        <taxon>Stramenopiles</taxon>
        <taxon>Oomycota</taxon>
        <taxon>Peronosporomycetes</taxon>
        <taxon>Peronosporales</taxon>
        <taxon>Peronosporaceae</taxon>
        <taxon>Phytophthora</taxon>
    </lineage>
</organism>
<dbReference type="EMBL" id="MJFZ01000001">
    <property type="protein sequence ID" value="RAW43742.1"/>
    <property type="molecule type" value="Genomic_DNA"/>
</dbReference>
<keyword evidence="2" id="KW-1185">Reference proteome</keyword>
<dbReference type="AlphaFoldDB" id="A0A329T6X0"/>
<gene>
    <name evidence="1" type="ORF">PC110_g39</name>
</gene>
<comment type="caution">
    <text evidence="1">The sequence shown here is derived from an EMBL/GenBank/DDBJ whole genome shotgun (WGS) entry which is preliminary data.</text>
</comment>
<sequence length="47" mass="5182">MLALLLGDFLCLDCTNIFSVAKGATVYAQMEHKVATCDAYRLYTAHV</sequence>
<proteinExistence type="predicted"/>
<evidence type="ECO:0000313" key="2">
    <source>
        <dbReference type="Proteomes" id="UP000251314"/>
    </source>
</evidence>
<protein>
    <submittedName>
        <fullName evidence="1">Uncharacterized protein</fullName>
    </submittedName>
</protein>
<name>A0A329T6X0_9STRA</name>
<dbReference type="Proteomes" id="UP000251314">
    <property type="component" value="Unassembled WGS sequence"/>
</dbReference>
<reference evidence="1 2" key="1">
    <citation type="submission" date="2018-01" db="EMBL/GenBank/DDBJ databases">
        <title>Draft genome of the strawberry crown rot pathogen Phytophthora cactorum.</title>
        <authorList>
            <person name="Armitage A.D."/>
            <person name="Lysoe E."/>
            <person name="Nellist C.F."/>
            <person name="Harrison R.J."/>
            <person name="Brurberg M.B."/>
        </authorList>
    </citation>
    <scope>NUCLEOTIDE SEQUENCE [LARGE SCALE GENOMIC DNA]</scope>
    <source>
        <strain evidence="1 2">10300</strain>
    </source>
</reference>
<evidence type="ECO:0000313" key="1">
    <source>
        <dbReference type="EMBL" id="RAW43742.1"/>
    </source>
</evidence>